<dbReference type="EMBL" id="JAHHGZ010000004">
    <property type="protein sequence ID" value="MBW4666773.1"/>
    <property type="molecule type" value="Genomic_DNA"/>
</dbReference>
<dbReference type="Proteomes" id="UP000729701">
    <property type="component" value="Unassembled WGS sequence"/>
</dbReference>
<name>A0A951QKQ7_9CYAN</name>
<evidence type="ECO:0000259" key="1">
    <source>
        <dbReference type="Pfam" id="PF01471"/>
    </source>
</evidence>
<dbReference type="InterPro" id="IPR036366">
    <property type="entry name" value="PGBDSf"/>
</dbReference>
<reference evidence="2" key="1">
    <citation type="submission" date="2021-05" db="EMBL/GenBank/DDBJ databases">
        <authorList>
            <person name="Pietrasiak N."/>
            <person name="Ward R."/>
            <person name="Stajich J.E."/>
            <person name="Kurbessoian T."/>
        </authorList>
    </citation>
    <scope>NUCLEOTIDE SEQUENCE</scope>
    <source>
        <strain evidence="2">GSE-NOS-MK-12-04C</strain>
    </source>
</reference>
<feature type="domain" description="Peptidoglycan binding-like" evidence="1">
    <location>
        <begin position="23"/>
        <end position="79"/>
    </location>
</feature>
<evidence type="ECO:0000313" key="2">
    <source>
        <dbReference type="EMBL" id="MBW4666773.1"/>
    </source>
</evidence>
<proteinExistence type="predicted"/>
<reference evidence="2" key="2">
    <citation type="journal article" date="2022" name="Microbiol. Resour. Announc.">
        <title>Metagenome Sequencing to Explore Phylogenomics of Terrestrial Cyanobacteria.</title>
        <authorList>
            <person name="Ward R.D."/>
            <person name="Stajich J.E."/>
            <person name="Johansen J.R."/>
            <person name="Huntemann M."/>
            <person name="Clum A."/>
            <person name="Foster B."/>
            <person name="Foster B."/>
            <person name="Roux S."/>
            <person name="Palaniappan K."/>
            <person name="Varghese N."/>
            <person name="Mukherjee S."/>
            <person name="Reddy T.B.K."/>
            <person name="Daum C."/>
            <person name="Copeland A."/>
            <person name="Chen I.A."/>
            <person name="Ivanova N.N."/>
            <person name="Kyrpides N.C."/>
            <person name="Shapiro N."/>
            <person name="Eloe-Fadrosh E.A."/>
            <person name="Pietrasiak N."/>
        </authorList>
    </citation>
    <scope>NUCLEOTIDE SEQUENCE</scope>
    <source>
        <strain evidence="2">GSE-NOS-MK-12-04C</strain>
    </source>
</reference>
<organism evidence="2 3">
    <name type="scientific">Cyanomargarita calcarea GSE-NOS-MK-12-04C</name>
    <dbReference type="NCBI Taxonomy" id="2839659"/>
    <lineage>
        <taxon>Bacteria</taxon>
        <taxon>Bacillati</taxon>
        <taxon>Cyanobacteriota</taxon>
        <taxon>Cyanophyceae</taxon>
        <taxon>Nostocales</taxon>
        <taxon>Cyanomargaritaceae</taxon>
        <taxon>Cyanomargarita</taxon>
    </lineage>
</organism>
<accession>A0A951QKQ7</accession>
<dbReference type="InterPro" id="IPR002477">
    <property type="entry name" value="Peptidoglycan-bd-like"/>
</dbReference>
<sequence>MTFSPNPSTTAKLNKPVLQKGSTGEAVKELQNLLNHYNSYNIPVDGVFGDTTKNEVISFQNRMFLLKDGIVGDKTWQVLFKGAPVDMPTLKKGTKGDLVKRVQERMCITGDYQQSLSGIFDTDTEKAVKALQKRTKLPIDGVVGERTWFELGKIDPSVGGC</sequence>
<dbReference type="InterPro" id="IPR036365">
    <property type="entry name" value="PGBD-like_sf"/>
</dbReference>
<comment type="caution">
    <text evidence="2">The sequence shown here is derived from an EMBL/GenBank/DDBJ whole genome shotgun (WGS) entry which is preliminary data.</text>
</comment>
<dbReference type="SUPFAM" id="SSF47090">
    <property type="entry name" value="PGBD-like"/>
    <property type="match status" value="2"/>
</dbReference>
<dbReference type="Pfam" id="PF01471">
    <property type="entry name" value="PG_binding_1"/>
    <property type="match status" value="2"/>
</dbReference>
<evidence type="ECO:0000313" key="3">
    <source>
        <dbReference type="Proteomes" id="UP000729701"/>
    </source>
</evidence>
<protein>
    <submittedName>
        <fullName evidence="2">Peptidoglycan-binding protein</fullName>
    </submittedName>
</protein>
<gene>
    <name evidence="2" type="ORF">KME60_04860</name>
</gene>
<feature type="domain" description="Peptidoglycan binding-like" evidence="1">
    <location>
        <begin position="96"/>
        <end position="148"/>
    </location>
</feature>
<dbReference type="Gene3D" id="1.10.101.10">
    <property type="entry name" value="PGBD-like superfamily/PGBD"/>
    <property type="match status" value="2"/>
</dbReference>
<dbReference type="AlphaFoldDB" id="A0A951QKQ7"/>